<dbReference type="NCBIfam" id="TIGR04274">
    <property type="entry name" value="hypoxanDNAglyco"/>
    <property type="match status" value="1"/>
</dbReference>
<dbReference type="InterPro" id="IPR036895">
    <property type="entry name" value="Uracil-DNA_glycosylase-like_sf"/>
</dbReference>
<evidence type="ECO:0000313" key="2">
    <source>
        <dbReference type="EMBL" id="MCB5227365.1"/>
    </source>
</evidence>
<dbReference type="Gene3D" id="3.40.470.10">
    <property type="entry name" value="Uracil-DNA glycosylase-like domain"/>
    <property type="match status" value="1"/>
</dbReference>
<dbReference type="Pfam" id="PF03167">
    <property type="entry name" value="UDG"/>
    <property type="match status" value="1"/>
</dbReference>
<dbReference type="EC" id="3.2.2.15" evidence="2"/>
<dbReference type="EMBL" id="JAEINI020000006">
    <property type="protein sequence ID" value="MCB5227365.1"/>
    <property type="molecule type" value="Genomic_DNA"/>
</dbReference>
<dbReference type="RefSeq" id="WP_226751426.1">
    <property type="nucleotide sequence ID" value="NZ_JAEINI020000006.1"/>
</dbReference>
<dbReference type="SMART" id="SM00986">
    <property type="entry name" value="UDG"/>
    <property type="match status" value="1"/>
</dbReference>
<comment type="caution">
    <text evidence="2">The sequence shown here is derived from an EMBL/GenBank/DDBJ whole genome shotgun (WGS) entry which is preliminary data.</text>
</comment>
<proteinExistence type="predicted"/>
<evidence type="ECO:0000259" key="1">
    <source>
        <dbReference type="SMART" id="SM00986"/>
    </source>
</evidence>
<gene>
    <name evidence="2" type="ORF">JAO78_011120</name>
</gene>
<keyword evidence="2" id="KW-0326">Glycosidase</keyword>
<name>A0ABS8C4W1_9ALTE</name>
<dbReference type="InterPro" id="IPR026353">
    <property type="entry name" value="Hypoxan-DNA_Glyclase"/>
</dbReference>
<protein>
    <submittedName>
        <fullName evidence="2">DNA-deoxyinosine glycosylase</fullName>
        <ecNumber evidence="2">3.2.2.15</ecNumber>
    </submittedName>
</protein>
<dbReference type="SMART" id="SM00987">
    <property type="entry name" value="UreE_C"/>
    <property type="match status" value="1"/>
</dbReference>
<reference evidence="2 3" key="1">
    <citation type="submission" date="2021-10" db="EMBL/GenBank/DDBJ databases">
        <title>Alishewanella koreense sp. nov. isolated from seawater of southwestern coast in South Korea and the proposal for the reclassification of Rheinheimera perlucida and Rheinheimera tuosuensis as Arsukibacterium perlucida and Arsukibacterium tuosuensis.</title>
        <authorList>
            <person name="Kim K.H."/>
            <person name="Ruan W."/>
            <person name="Kim K.R."/>
            <person name="Baek J.H."/>
            <person name="Jeon C.O."/>
        </authorList>
    </citation>
    <scope>NUCLEOTIDE SEQUENCE [LARGE SCALE GENOMIC DNA]</scope>
    <source>
        <strain evidence="2 3">16-MA</strain>
    </source>
</reference>
<accession>A0ABS8C4W1</accession>
<keyword evidence="2" id="KW-0378">Hydrolase</keyword>
<keyword evidence="3" id="KW-1185">Reference proteome</keyword>
<evidence type="ECO:0000313" key="3">
    <source>
        <dbReference type="Proteomes" id="UP000633814"/>
    </source>
</evidence>
<dbReference type="GO" id="GO:0033958">
    <property type="term" value="F:DNA-deoxyinosine glycosylase activity"/>
    <property type="evidence" value="ECO:0007669"/>
    <property type="project" value="UniProtKB-EC"/>
</dbReference>
<dbReference type="SUPFAM" id="SSF52141">
    <property type="entry name" value="Uracil-DNA glycosylase-like"/>
    <property type="match status" value="1"/>
</dbReference>
<dbReference type="Proteomes" id="UP000633814">
    <property type="component" value="Unassembled WGS sequence"/>
</dbReference>
<feature type="domain" description="Uracil-DNA glycosylase-like" evidence="1">
    <location>
        <begin position="9"/>
        <end position="163"/>
    </location>
</feature>
<dbReference type="InterPro" id="IPR005122">
    <property type="entry name" value="Uracil-DNA_glycosylase-like"/>
</dbReference>
<organism evidence="2 3">
    <name type="scientific">Alishewanella maricola</name>
    <dbReference type="NCBI Taxonomy" id="2795740"/>
    <lineage>
        <taxon>Bacteria</taxon>
        <taxon>Pseudomonadati</taxon>
        <taxon>Pseudomonadota</taxon>
        <taxon>Gammaproteobacteria</taxon>
        <taxon>Alteromonadales</taxon>
        <taxon>Alteromonadaceae</taxon>
        <taxon>Alishewanella</taxon>
    </lineage>
</organism>
<dbReference type="CDD" id="cd10032">
    <property type="entry name" value="UDG-F6_HDG"/>
    <property type="match status" value="1"/>
</dbReference>
<sequence>MSVILQGLAAVTNRDAKVLILGSMPGAQSLASQQYYAHPRNAFWPIMASLCGFSVNLAYHERLVLLRQHGFALWDVLAHCQRQGSLDSAIRHEQANDFNHFLAEHGQLKLIAFNGAKAQQSFNKQVLPTLAITPPRLLTLPSTSPAHAAMSFDAKLQQWLQIKQRYQLNDGST</sequence>